<accession>A0A4Q2AKS7</accession>
<comment type="caution">
    <text evidence="2">The sequence shown here is derived from an EMBL/GenBank/DDBJ whole genome shotgun (WGS) entry which is preliminary data.</text>
</comment>
<organism evidence="2 3">
    <name type="scientific">Ligilactobacillus murinus</name>
    <dbReference type="NCBI Taxonomy" id="1622"/>
    <lineage>
        <taxon>Bacteria</taxon>
        <taxon>Bacillati</taxon>
        <taxon>Bacillota</taxon>
        <taxon>Bacilli</taxon>
        <taxon>Lactobacillales</taxon>
        <taxon>Lactobacillaceae</taxon>
        <taxon>Ligilactobacillus</taxon>
    </lineage>
</organism>
<feature type="transmembrane region" description="Helical" evidence="1">
    <location>
        <begin position="50"/>
        <end position="68"/>
    </location>
</feature>
<dbReference type="RefSeq" id="WP_119448344.1">
    <property type="nucleotide sequence ID" value="NZ_JAASIZ010000043.1"/>
</dbReference>
<dbReference type="OrthoDB" id="2311746at2"/>
<dbReference type="AlphaFoldDB" id="A0A4Q2AKS7"/>
<feature type="transmembrane region" description="Helical" evidence="1">
    <location>
        <begin position="80"/>
        <end position="113"/>
    </location>
</feature>
<evidence type="ECO:0000256" key="1">
    <source>
        <dbReference type="SAM" id="Phobius"/>
    </source>
</evidence>
<keyword evidence="1" id="KW-0812">Transmembrane</keyword>
<protein>
    <submittedName>
        <fullName evidence="2">Transporter</fullName>
    </submittedName>
</protein>
<reference evidence="2 3" key="1">
    <citation type="submission" date="2018-09" db="EMBL/GenBank/DDBJ databases">
        <title>Murine metabolic-syndrome-specific gut microbial biobank.</title>
        <authorList>
            <person name="Liu C."/>
        </authorList>
    </citation>
    <scope>NUCLEOTIDE SEQUENCE [LARGE SCALE GENOMIC DNA]</scope>
    <source>
        <strain evidence="2 3">C-30</strain>
    </source>
</reference>
<dbReference type="Proteomes" id="UP000289316">
    <property type="component" value="Unassembled WGS sequence"/>
</dbReference>
<feature type="transmembrane region" description="Helical" evidence="1">
    <location>
        <begin position="12"/>
        <end position="30"/>
    </location>
</feature>
<keyword evidence="1" id="KW-1133">Transmembrane helix</keyword>
<dbReference type="EMBL" id="QZFR01000069">
    <property type="protein sequence ID" value="RXV70519.1"/>
    <property type="molecule type" value="Genomic_DNA"/>
</dbReference>
<name>A0A4Q2AKS7_9LACO</name>
<keyword evidence="1" id="KW-0472">Membrane</keyword>
<evidence type="ECO:0000313" key="2">
    <source>
        <dbReference type="EMBL" id="RXV70519.1"/>
    </source>
</evidence>
<proteinExistence type="predicted"/>
<gene>
    <name evidence="2" type="ORF">D6C19_08590</name>
</gene>
<sequence length="142" mass="15249">MKKNRLALNTWTGILDIINCVLFAISWPVIFSTAFSDATSGGNATDGIGTFFYAMAWIGVALNIWALVQSKKHGISLVGSVLGIIGNALFGFTAMMAFPALVVLIIAAVFIMLQKPANNTASQNINVQVTENITEDPKKQDK</sequence>
<evidence type="ECO:0000313" key="3">
    <source>
        <dbReference type="Proteomes" id="UP000289316"/>
    </source>
</evidence>